<comment type="similarity">
    <text evidence="8">Belongs to the PpiD chaperone family.</text>
</comment>
<evidence type="ECO:0000256" key="4">
    <source>
        <dbReference type="ARBA" id="ARBA00022692"/>
    </source>
</evidence>
<dbReference type="PANTHER" id="PTHR47529:SF1">
    <property type="entry name" value="PERIPLASMIC CHAPERONE PPID"/>
    <property type="match status" value="1"/>
</dbReference>
<keyword evidence="3" id="KW-0997">Cell inner membrane</keyword>
<dbReference type="PANTHER" id="PTHR47529">
    <property type="entry name" value="PEPTIDYL-PROLYL CIS-TRANS ISOMERASE D"/>
    <property type="match status" value="1"/>
</dbReference>
<feature type="transmembrane region" description="Helical" evidence="12">
    <location>
        <begin position="17"/>
        <end position="36"/>
    </location>
</feature>
<keyword evidence="7" id="KW-0143">Chaperone</keyword>
<evidence type="ECO:0000259" key="13">
    <source>
        <dbReference type="PROSITE" id="PS50198"/>
    </source>
</evidence>
<dbReference type="Gene3D" id="3.10.50.40">
    <property type="match status" value="1"/>
</dbReference>
<evidence type="ECO:0000256" key="12">
    <source>
        <dbReference type="SAM" id="Phobius"/>
    </source>
</evidence>
<evidence type="ECO:0000313" key="15">
    <source>
        <dbReference type="Proteomes" id="UP000242432"/>
    </source>
</evidence>
<gene>
    <name evidence="14" type="ORF">SAMN02745213_00345</name>
</gene>
<organism evidence="14 15">
    <name type="scientific">Succinivibrio dextrinosolvens DSM 3072</name>
    <dbReference type="NCBI Taxonomy" id="1123324"/>
    <lineage>
        <taxon>Bacteria</taxon>
        <taxon>Pseudomonadati</taxon>
        <taxon>Pseudomonadota</taxon>
        <taxon>Gammaproteobacteria</taxon>
        <taxon>Aeromonadales</taxon>
        <taxon>Succinivibrionaceae</taxon>
        <taxon>Succinivibrio</taxon>
    </lineage>
</organism>
<keyword evidence="11 14" id="KW-0413">Isomerase</keyword>
<keyword evidence="2" id="KW-1003">Cell membrane</keyword>
<dbReference type="SUPFAM" id="SSF109998">
    <property type="entry name" value="Triger factor/SurA peptide-binding domain-like"/>
    <property type="match status" value="1"/>
</dbReference>
<evidence type="ECO:0000256" key="11">
    <source>
        <dbReference type="PROSITE-ProRule" id="PRU00278"/>
    </source>
</evidence>
<dbReference type="InterPro" id="IPR027304">
    <property type="entry name" value="Trigger_fact/SurA_dom_sf"/>
</dbReference>
<evidence type="ECO:0000256" key="3">
    <source>
        <dbReference type="ARBA" id="ARBA00022519"/>
    </source>
</evidence>
<evidence type="ECO:0000256" key="5">
    <source>
        <dbReference type="ARBA" id="ARBA00022989"/>
    </source>
</evidence>
<dbReference type="Gene3D" id="1.10.4030.10">
    <property type="entry name" value="Porin chaperone SurA, peptide-binding domain"/>
    <property type="match status" value="1"/>
</dbReference>
<reference evidence="15" key="1">
    <citation type="submission" date="2017-02" db="EMBL/GenBank/DDBJ databases">
        <authorList>
            <person name="Varghese N."/>
            <person name="Submissions S."/>
        </authorList>
    </citation>
    <scope>NUCLEOTIDE SEQUENCE [LARGE SCALE GENOMIC DNA]</scope>
    <source>
        <strain evidence="15">DSM 3072</strain>
    </source>
</reference>
<dbReference type="RefSeq" id="WP_078927960.1">
    <property type="nucleotide sequence ID" value="NZ_FUXX01000003.1"/>
</dbReference>
<name>A0A1T4UZI8_9GAMM</name>
<keyword evidence="4 12" id="KW-0812">Transmembrane</keyword>
<dbReference type="InterPro" id="IPR046357">
    <property type="entry name" value="PPIase_dom_sf"/>
</dbReference>
<accession>A0A1T4UZI8</accession>
<dbReference type="EMBL" id="FUXX01000003">
    <property type="protein sequence ID" value="SKA58107.1"/>
    <property type="molecule type" value="Genomic_DNA"/>
</dbReference>
<evidence type="ECO:0000256" key="6">
    <source>
        <dbReference type="ARBA" id="ARBA00023136"/>
    </source>
</evidence>
<sequence>MLTDKLRDGAHGKVFKIIFWIIILSFIFAGVGNYLIPRLNTDPVEIGDIKISANQWNSSYQDQVRAMQNQYGPSIHDMLENPETVKVLRMQVLERLVDNAALASETYKQGIRIGDDQVKDAIRREKAFFKDGKFNNDLFLATVKNMGSSPDYFAQQMRASLAQETIAEPILRSASTVYPYEVELLAKLFAQTRVVDLYSINLKNIRDTITLSDDEIKKFYDEHHDRFMAPATVKFNYVVLSVNDLKKQVKVDDAKLEEYFNLNQTDFTIPQKRECSQILIKASTPDFEKKANEALAMLNEGKSFEEVGAKFSDDADFKKTHGSLGNLEKGNLSSQLDIALFSIEKVGGYSKVVVDNAGAHIIRLDGITKERIPALADVKEQVKEKFVDAQALDLFTQKSSTFTDLAYENPDSLDLAAEKAEVKVQQSGAVAFGDESLPWPLNTREVQKVAFDENVRTSNQNSNIIQLGNDACAFINVTDYKDASLKKFEDVAAEVKTVAAEAIAFDKAQEKLEAIKAAVAKNEKAATDGVVKLNANQTIARGDNAYDPKFIYDVFSVVNKENSGVISSNKGNPTLIVLKSVKTESDADIEKYSQFIRAQLVQFKVDKANSMIHMGARELSDIKYNEDAIKLVNSQNASAE</sequence>
<dbReference type="GO" id="GO:0003755">
    <property type="term" value="F:peptidyl-prolyl cis-trans isomerase activity"/>
    <property type="evidence" value="ECO:0007669"/>
    <property type="project" value="UniProtKB-KW"/>
</dbReference>
<keyword evidence="15" id="KW-1185">Reference proteome</keyword>
<evidence type="ECO:0000313" key="14">
    <source>
        <dbReference type="EMBL" id="SKA58107.1"/>
    </source>
</evidence>
<evidence type="ECO:0000256" key="10">
    <source>
        <dbReference type="ARBA" id="ARBA00042775"/>
    </source>
</evidence>
<protein>
    <recommendedName>
        <fullName evidence="9">Periplasmic chaperone PpiD</fullName>
    </recommendedName>
    <alternativeName>
        <fullName evidence="10">Periplasmic folding chaperone</fullName>
    </alternativeName>
</protein>
<dbReference type="GO" id="GO:0005886">
    <property type="term" value="C:plasma membrane"/>
    <property type="evidence" value="ECO:0007669"/>
    <property type="project" value="UniProtKB-SubCell"/>
</dbReference>
<dbReference type="Pfam" id="PF00639">
    <property type="entry name" value="Rotamase"/>
    <property type="match status" value="1"/>
</dbReference>
<dbReference type="InterPro" id="IPR000297">
    <property type="entry name" value="PPIase_PpiC"/>
</dbReference>
<dbReference type="AlphaFoldDB" id="A0A1T4UZI8"/>
<dbReference type="Proteomes" id="UP000242432">
    <property type="component" value="Unassembled WGS sequence"/>
</dbReference>
<evidence type="ECO:0000256" key="1">
    <source>
        <dbReference type="ARBA" id="ARBA00004382"/>
    </source>
</evidence>
<keyword evidence="11" id="KW-0697">Rotamase</keyword>
<dbReference type="SUPFAM" id="SSF54534">
    <property type="entry name" value="FKBP-like"/>
    <property type="match status" value="1"/>
</dbReference>
<dbReference type="STRING" id="83771.SAMN02910357_00208"/>
<comment type="subcellular location">
    <subcellularLocation>
        <location evidence="1">Cell inner membrane</location>
        <topology evidence="1">Single-pass type II membrane protein</topology>
        <orientation evidence="1">Periplasmic side</orientation>
    </subcellularLocation>
</comment>
<evidence type="ECO:0000256" key="2">
    <source>
        <dbReference type="ARBA" id="ARBA00022475"/>
    </source>
</evidence>
<keyword evidence="5 12" id="KW-1133">Transmembrane helix</keyword>
<evidence type="ECO:0000256" key="7">
    <source>
        <dbReference type="ARBA" id="ARBA00023186"/>
    </source>
</evidence>
<feature type="domain" description="PpiC" evidence="13">
    <location>
        <begin position="270"/>
        <end position="366"/>
    </location>
</feature>
<dbReference type="PROSITE" id="PS50198">
    <property type="entry name" value="PPIC_PPIASE_2"/>
    <property type="match status" value="1"/>
</dbReference>
<dbReference type="InterPro" id="IPR052029">
    <property type="entry name" value="PpiD_chaperone"/>
</dbReference>
<dbReference type="Pfam" id="PF13624">
    <property type="entry name" value="SurA_N_3"/>
    <property type="match status" value="1"/>
</dbReference>
<dbReference type="Gene3D" id="6.10.140.970">
    <property type="match status" value="1"/>
</dbReference>
<keyword evidence="6 12" id="KW-0472">Membrane</keyword>
<evidence type="ECO:0000256" key="8">
    <source>
        <dbReference type="ARBA" id="ARBA00038408"/>
    </source>
</evidence>
<evidence type="ECO:0000256" key="9">
    <source>
        <dbReference type="ARBA" id="ARBA00040743"/>
    </source>
</evidence>
<proteinExistence type="inferred from homology"/>